<dbReference type="Pfam" id="PF10609">
    <property type="entry name" value="ParA"/>
    <property type="match status" value="1"/>
</dbReference>
<dbReference type="InterPro" id="IPR027417">
    <property type="entry name" value="P-loop_NTPase"/>
</dbReference>
<dbReference type="PIRSF" id="PIRSF003092">
    <property type="entry name" value="MinD"/>
    <property type="match status" value="1"/>
</dbReference>
<dbReference type="KEGG" id="woc:BA177_07425"/>
<dbReference type="GO" id="GO:0005829">
    <property type="term" value="C:cytosol"/>
    <property type="evidence" value="ECO:0007669"/>
    <property type="project" value="TreeGrafter"/>
</dbReference>
<protein>
    <submittedName>
        <fullName evidence="3">Cobyrinic acid a,c-diamide synthase</fullName>
    </submittedName>
</protein>
<dbReference type="GO" id="GO:0009898">
    <property type="term" value="C:cytoplasmic side of plasma membrane"/>
    <property type="evidence" value="ECO:0007669"/>
    <property type="project" value="TreeGrafter"/>
</dbReference>
<dbReference type="EMBL" id="CP016268">
    <property type="protein sequence ID" value="ANO51061.1"/>
    <property type="molecule type" value="Genomic_DNA"/>
</dbReference>
<dbReference type="InterPro" id="IPR025501">
    <property type="entry name" value="MinD_FleN"/>
</dbReference>
<dbReference type="PANTHER" id="PTHR43384">
    <property type="entry name" value="SEPTUM SITE-DETERMINING PROTEIN MIND HOMOLOG, CHLOROPLASTIC-RELATED"/>
    <property type="match status" value="1"/>
</dbReference>
<organism evidence="3 4">
    <name type="scientific">Woeseia oceani</name>
    <dbReference type="NCBI Taxonomy" id="1548547"/>
    <lineage>
        <taxon>Bacteria</taxon>
        <taxon>Pseudomonadati</taxon>
        <taxon>Pseudomonadota</taxon>
        <taxon>Gammaproteobacteria</taxon>
        <taxon>Woeseiales</taxon>
        <taxon>Woeseiaceae</taxon>
        <taxon>Woeseia</taxon>
    </lineage>
</organism>
<keyword evidence="4" id="KW-1185">Reference proteome</keyword>
<dbReference type="AlphaFoldDB" id="A0A193LF27"/>
<dbReference type="GO" id="GO:0005524">
    <property type="term" value="F:ATP binding"/>
    <property type="evidence" value="ECO:0007669"/>
    <property type="project" value="UniProtKB-KW"/>
</dbReference>
<dbReference type="InterPro" id="IPR033756">
    <property type="entry name" value="YlxH/NBP35"/>
</dbReference>
<proteinExistence type="predicted"/>
<dbReference type="RefSeq" id="WP_068614919.1">
    <property type="nucleotide sequence ID" value="NZ_CP016268.1"/>
</dbReference>
<dbReference type="CDD" id="cd02038">
    <property type="entry name" value="FlhG-like"/>
    <property type="match status" value="1"/>
</dbReference>
<dbReference type="PANTHER" id="PTHR43384:SF4">
    <property type="entry name" value="CELLULOSE BIOSYNTHESIS PROTEIN BCSQ-RELATED"/>
    <property type="match status" value="1"/>
</dbReference>
<reference evidence="3 4" key="1">
    <citation type="submission" date="2016-06" db="EMBL/GenBank/DDBJ databases">
        <title>Complete genome sequence of a deep-branching marine Gamma Proteobacterium Woeseia oceani type strain XK5.</title>
        <authorList>
            <person name="Mu D."/>
            <person name="Du Z."/>
        </authorList>
    </citation>
    <scope>NUCLEOTIDE SEQUENCE [LARGE SCALE GENOMIC DNA]</scope>
    <source>
        <strain evidence="3 4">XK5</strain>
    </source>
</reference>
<dbReference type="InterPro" id="IPR050625">
    <property type="entry name" value="ParA/MinD_ATPase"/>
</dbReference>
<sequence length="291" mass="31134">MHSVSQGEGIKQALARRPVKVVAITSGKGGVGKTNVATNLAVALSNRRRKVMLLDADLGLANIDVLLGLQPRFNLSHVISGEADLASTIINGPAGVQIVPAASGNFSMTDVPPASQAAIVQAFSDLGEQPDVLIVDTAAGISESVARFVQAAQQAIIVVCDEPSSITDAYALIKVFSRHYGISRFQVLTNQTRDARHGQDLYTKIRKVADRYLDVVLRHVGNVPHDQYLRRAVQEQRAVVDAYPASIAGEAFQRIAQTVDELPTARGPQGGIEFFFEQLLHAETACVGSMA</sequence>
<dbReference type="Proteomes" id="UP000092695">
    <property type="component" value="Chromosome"/>
</dbReference>
<evidence type="ECO:0000256" key="1">
    <source>
        <dbReference type="ARBA" id="ARBA00022741"/>
    </source>
</evidence>
<gene>
    <name evidence="3" type="ORF">BA177_07425</name>
</gene>
<dbReference type="SUPFAM" id="SSF52540">
    <property type="entry name" value="P-loop containing nucleoside triphosphate hydrolases"/>
    <property type="match status" value="1"/>
</dbReference>
<dbReference type="GO" id="GO:0016887">
    <property type="term" value="F:ATP hydrolysis activity"/>
    <property type="evidence" value="ECO:0007669"/>
    <property type="project" value="TreeGrafter"/>
</dbReference>
<dbReference type="OrthoDB" id="9816297at2"/>
<accession>A0A193LF27</accession>
<evidence type="ECO:0000256" key="2">
    <source>
        <dbReference type="ARBA" id="ARBA00022840"/>
    </source>
</evidence>
<evidence type="ECO:0000313" key="3">
    <source>
        <dbReference type="EMBL" id="ANO51061.1"/>
    </source>
</evidence>
<keyword evidence="1" id="KW-0547">Nucleotide-binding</keyword>
<dbReference type="GO" id="GO:0051782">
    <property type="term" value="P:negative regulation of cell division"/>
    <property type="evidence" value="ECO:0007669"/>
    <property type="project" value="TreeGrafter"/>
</dbReference>
<dbReference type="STRING" id="1548547.BA177_07425"/>
<name>A0A193LF27_9GAMM</name>
<keyword evidence="2" id="KW-0067">ATP-binding</keyword>
<dbReference type="InterPro" id="IPR033875">
    <property type="entry name" value="FlhG"/>
</dbReference>
<dbReference type="Gene3D" id="3.40.50.300">
    <property type="entry name" value="P-loop containing nucleotide triphosphate hydrolases"/>
    <property type="match status" value="1"/>
</dbReference>
<evidence type="ECO:0000313" key="4">
    <source>
        <dbReference type="Proteomes" id="UP000092695"/>
    </source>
</evidence>